<evidence type="ECO:0000313" key="1">
    <source>
        <dbReference type="Proteomes" id="UP000887574"/>
    </source>
</evidence>
<dbReference type="WBParaSite" id="jg14921.1">
    <property type="protein sequence ID" value="jg14921.1"/>
    <property type="gene ID" value="jg14921"/>
</dbReference>
<evidence type="ECO:0000313" key="2">
    <source>
        <dbReference type="WBParaSite" id="jg14921.1"/>
    </source>
</evidence>
<dbReference type="AlphaFoldDB" id="A0A915D1R3"/>
<keyword evidence="1" id="KW-1185">Reference proteome</keyword>
<name>A0A915D1R3_9BILA</name>
<proteinExistence type="predicted"/>
<protein>
    <submittedName>
        <fullName evidence="2">Akirin</fullName>
    </submittedName>
</protein>
<reference evidence="2" key="1">
    <citation type="submission" date="2022-11" db="UniProtKB">
        <authorList>
            <consortium name="WormBaseParasite"/>
        </authorList>
    </citation>
    <scope>IDENTIFICATION</scope>
</reference>
<sequence>MTTKITNRRPSSIKTAHVIKNPTVFTFTLLNGTARRPIELDSLLNTARLKHKSEDLRSNWQGISLEFYLRRQMIFCKIFNGDEKVFIANGNNNLVVEEDEELTMKSLEELRKKKKELQSSTNKRVCFVSCQQNNIKKFTEPIMLELYERIQAEYALYETSRRLDITDDKFVRNDLVG</sequence>
<dbReference type="Proteomes" id="UP000887574">
    <property type="component" value="Unplaced"/>
</dbReference>
<accession>A0A915D1R3</accession>
<organism evidence="1 2">
    <name type="scientific">Ditylenchus dipsaci</name>
    <dbReference type="NCBI Taxonomy" id="166011"/>
    <lineage>
        <taxon>Eukaryota</taxon>
        <taxon>Metazoa</taxon>
        <taxon>Ecdysozoa</taxon>
        <taxon>Nematoda</taxon>
        <taxon>Chromadorea</taxon>
        <taxon>Rhabditida</taxon>
        <taxon>Tylenchina</taxon>
        <taxon>Tylenchomorpha</taxon>
        <taxon>Sphaerularioidea</taxon>
        <taxon>Anguinidae</taxon>
        <taxon>Anguininae</taxon>
        <taxon>Ditylenchus</taxon>
    </lineage>
</organism>